<dbReference type="GO" id="GO:0015986">
    <property type="term" value="P:proton motive force-driven ATP synthesis"/>
    <property type="evidence" value="ECO:0007669"/>
    <property type="project" value="InterPro"/>
</dbReference>
<geneLocation type="mitochondrion" evidence="14"/>
<dbReference type="GO" id="GO:0031966">
    <property type="term" value="C:mitochondrial membrane"/>
    <property type="evidence" value="ECO:0007669"/>
    <property type="project" value="UniProtKB-SubCell"/>
</dbReference>
<keyword evidence="11 13" id="KW-0472">Membrane</keyword>
<dbReference type="AlphaFoldDB" id="A0A343CZR4"/>
<dbReference type="GO" id="GO:0015078">
    <property type="term" value="F:proton transmembrane transporter activity"/>
    <property type="evidence" value="ECO:0007669"/>
    <property type="project" value="InterPro"/>
</dbReference>
<evidence type="ECO:0000256" key="8">
    <source>
        <dbReference type="ARBA" id="ARBA00022989"/>
    </source>
</evidence>
<evidence type="ECO:0000256" key="4">
    <source>
        <dbReference type="ARBA" id="ARBA00022448"/>
    </source>
</evidence>
<evidence type="ECO:0000256" key="10">
    <source>
        <dbReference type="ARBA" id="ARBA00023128"/>
    </source>
</evidence>
<accession>A0A343CZR4</accession>
<evidence type="ECO:0000256" key="1">
    <source>
        <dbReference type="ARBA" id="ARBA00004304"/>
    </source>
</evidence>
<name>A0A343CZR4_9EUCA</name>
<keyword evidence="4 12" id="KW-0813">Transport</keyword>
<evidence type="ECO:0000256" key="6">
    <source>
        <dbReference type="ARBA" id="ARBA00022692"/>
    </source>
</evidence>
<comment type="subunit">
    <text evidence="3">F-type ATPases have 2 components, CF(1) - the catalytic core - and CF(0) - the membrane proton channel.</text>
</comment>
<feature type="transmembrane region" description="Helical" evidence="13">
    <location>
        <begin position="6"/>
        <end position="30"/>
    </location>
</feature>
<dbReference type="EMBL" id="KX911977">
    <property type="protein sequence ID" value="ARQ82461.1"/>
    <property type="molecule type" value="Genomic_DNA"/>
</dbReference>
<organism evidence="14">
    <name type="scientific">Tubuca arcuata</name>
    <dbReference type="NCBI Taxonomy" id="626341"/>
    <lineage>
        <taxon>Eukaryota</taxon>
        <taxon>Metazoa</taxon>
        <taxon>Ecdysozoa</taxon>
        <taxon>Arthropoda</taxon>
        <taxon>Crustacea</taxon>
        <taxon>Multicrustacea</taxon>
        <taxon>Malacostraca</taxon>
        <taxon>Eumalacostraca</taxon>
        <taxon>Eucarida</taxon>
        <taxon>Decapoda</taxon>
        <taxon>Pleocyemata</taxon>
        <taxon>Brachyura</taxon>
        <taxon>Eubrachyura</taxon>
        <taxon>Ocypodoidea</taxon>
        <taxon>Ocypodidae</taxon>
        <taxon>Gelasiminae</taxon>
    </lineage>
</organism>
<comment type="subcellular location">
    <subcellularLocation>
        <location evidence="1 12">Mitochondrion membrane</location>
        <topology evidence="1 12">Single-pass membrane protein</topology>
    </subcellularLocation>
</comment>
<evidence type="ECO:0000256" key="3">
    <source>
        <dbReference type="ARBA" id="ARBA00011291"/>
    </source>
</evidence>
<evidence type="ECO:0000256" key="7">
    <source>
        <dbReference type="ARBA" id="ARBA00022781"/>
    </source>
</evidence>
<sequence>MPQMAPLYWLVLFFFFMISLFLFFAINYFVKPFEKKDHTMKKPDLNFKTWML</sequence>
<keyword evidence="10 12" id="KW-0496">Mitochondrion</keyword>
<reference evidence="14" key="1">
    <citation type="journal article" date="2017" name="Mitochondrial DNA Part B Resour">
        <title>Analysis of complete mitochondrial genome of fiddler crab Uca (Tubuca) arcuata (De Haan, 1835) (Arthropoda, Malacostraca, Decapoda).</title>
        <authorList>
            <person name="Karagozlu M.Z."/>
            <person name="Kim J.Y."/>
            <person name="Do K.T."/>
            <person name="Nguyen V.Q."/>
            <person name="Kim S.-G."/>
            <person name="Kim C.-B."/>
        </authorList>
    </citation>
    <scope>NUCLEOTIDE SEQUENCE</scope>
</reference>
<evidence type="ECO:0000256" key="9">
    <source>
        <dbReference type="ARBA" id="ARBA00023065"/>
    </source>
</evidence>
<evidence type="ECO:0000313" key="14">
    <source>
        <dbReference type="EMBL" id="ARQ82461.1"/>
    </source>
</evidence>
<protein>
    <recommendedName>
        <fullName evidence="12">ATP synthase complex subunit 8</fullName>
    </recommendedName>
</protein>
<comment type="similarity">
    <text evidence="2 12">Belongs to the ATPase protein 8 family.</text>
</comment>
<dbReference type="InterPro" id="IPR001421">
    <property type="entry name" value="ATP8_metazoa"/>
</dbReference>
<evidence type="ECO:0000256" key="2">
    <source>
        <dbReference type="ARBA" id="ARBA00008892"/>
    </source>
</evidence>
<evidence type="ECO:0000256" key="12">
    <source>
        <dbReference type="RuleBase" id="RU003661"/>
    </source>
</evidence>
<evidence type="ECO:0000256" key="11">
    <source>
        <dbReference type="ARBA" id="ARBA00023136"/>
    </source>
</evidence>
<keyword evidence="7 12" id="KW-0375">Hydrogen ion transport</keyword>
<dbReference type="GO" id="GO:0045259">
    <property type="term" value="C:proton-transporting ATP synthase complex"/>
    <property type="evidence" value="ECO:0007669"/>
    <property type="project" value="UniProtKB-KW"/>
</dbReference>
<keyword evidence="5 12" id="KW-0138">CF(0)</keyword>
<keyword evidence="6 12" id="KW-0812">Transmembrane</keyword>
<dbReference type="Pfam" id="PF00895">
    <property type="entry name" value="ATP-synt_8"/>
    <property type="match status" value="1"/>
</dbReference>
<proteinExistence type="inferred from homology"/>
<keyword evidence="8 13" id="KW-1133">Transmembrane helix</keyword>
<keyword evidence="9 12" id="KW-0406">Ion transport</keyword>
<evidence type="ECO:0000256" key="13">
    <source>
        <dbReference type="SAM" id="Phobius"/>
    </source>
</evidence>
<gene>
    <name evidence="14" type="primary">ATP8</name>
</gene>
<evidence type="ECO:0000256" key="5">
    <source>
        <dbReference type="ARBA" id="ARBA00022547"/>
    </source>
</evidence>